<dbReference type="Proteomes" id="UP000622648">
    <property type="component" value="Unassembled WGS sequence"/>
</dbReference>
<protein>
    <recommendedName>
        <fullName evidence="6">Outer membrane beta-barrel protein</fullName>
    </recommendedName>
</protein>
<feature type="region of interest" description="Disordered" evidence="1">
    <location>
        <begin position="70"/>
        <end position="90"/>
    </location>
</feature>
<dbReference type="AlphaFoldDB" id="A0A4R2H2C3"/>
<accession>A0A4R2H2C3</accession>
<name>A0A4R2H2C3_9SPHI</name>
<reference evidence="3 4" key="3">
    <citation type="submission" date="2019-03" db="EMBL/GenBank/DDBJ databases">
        <title>Genomic Encyclopedia of Type Strains, Phase IV (KMG-IV): sequencing the most valuable type-strain genomes for metagenomic binning, comparative biology and taxonomic classification.</title>
        <authorList>
            <person name="Goeker M."/>
        </authorList>
    </citation>
    <scope>NUCLEOTIDE SEQUENCE [LARGE SCALE GENOMIC DNA]</scope>
    <source>
        <strain evidence="3 4">DSM 103236</strain>
    </source>
</reference>
<evidence type="ECO:0000313" key="5">
    <source>
        <dbReference type="Proteomes" id="UP000622648"/>
    </source>
</evidence>
<reference evidence="2" key="4">
    <citation type="submission" date="2024-05" db="EMBL/GenBank/DDBJ databases">
        <authorList>
            <person name="Sun Q."/>
            <person name="Zhou Y."/>
        </authorList>
    </citation>
    <scope>NUCLEOTIDE SEQUENCE</scope>
    <source>
        <strain evidence="2">CGMCC 1.15644</strain>
    </source>
</reference>
<evidence type="ECO:0000313" key="4">
    <source>
        <dbReference type="Proteomes" id="UP000295684"/>
    </source>
</evidence>
<feature type="compositionally biased region" description="Polar residues" evidence="1">
    <location>
        <begin position="80"/>
        <end position="90"/>
    </location>
</feature>
<dbReference type="RefSeq" id="WP_132536282.1">
    <property type="nucleotide sequence ID" value="NZ_BMJO01000010.1"/>
</dbReference>
<proteinExistence type="predicted"/>
<dbReference type="EMBL" id="SLWO01000011">
    <property type="protein sequence ID" value="TCO18741.1"/>
    <property type="molecule type" value="Genomic_DNA"/>
</dbReference>
<reference evidence="5" key="2">
    <citation type="journal article" date="2019" name="Int. J. Syst. Evol. Microbiol.">
        <title>The Global Catalogue of Microorganisms (GCM) 10K type strain sequencing project: providing services to taxonomists for standard genome sequencing and annotation.</title>
        <authorList>
            <consortium name="The Broad Institute Genomics Platform"/>
            <consortium name="The Broad Institute Genome Sequencing Center for Infectious Disease"/>
            <person name="Wu L."/>
            <person name="Ma J."/>
        </authorList>
    </citation>
    <scope>NUCLEOTIDE SEQUENCE [LARGE SCALE GENOMIC DNA]</scope>
    <source>
        <strain evidence="5">CGMCC 1.15644</strain>
    </source>
</reference>
<dbReference type="EMBL" id="BMJO01000010">
    <property type="protein sequence ID" value="GGE70387.1"/>
    <property type="molecule type" value="Genomic_DNA"/>
</dbReference>
<keyword evidence="5" id="KW-1185">Reference proteome</keyword>
<evidence type="ECO:0008006" key="6">
    <source>
        <dbReference type="Google" id="ProtNLM"/>
    </source>
</evidence>
<sequence length="90" mass="9919">MAGTQNSVNAAISKKISTSTSLKLVVNDLFHSYVNSGTINNLLQTQANYRNVLDTRTAILTLSYRFGKSISGQRKHDETSTNSEQGRIKN</sequence>
<reference evidence="2" key="1">
    <citation type="journal article" date="2014" name="Int. J. Syst. Evol. Microbiol.">
        <title>Complete genome of a new Firmicutes species belonging to the dominant human colonic microbiota ('Ruminococcus bicirculans') reveals two chromosomes and a selective capacity to utilize plant glucans.</title>
        <authorList>
            <consortium name="NISC Comparative Sequencing Program"/>
            <person name="Wegmann U."/>
            <person name="Louis P."/>
            <person name="Goesmann A."/>
            <person name="Henrissat B."/>
            <person name="Duncan S.H."/>
            <person name="Flint H.J."/>
        </authorList>
    </citation>
    <scope>NUCLEOTIDE SEQUENCE</scope>
    <source>
        <strain evidence="2">CGMCC 1.15644</strain>
    </source>
</reference>
<comment type="caution">
    <text evidence="3">The sequence shown here is derived from an EMBL/GenBank/DDBJ whole genome shotgun (WGS) entry which is preliminary data.</text>
</comment>
<evidence type="ECO:0000256" key="1">
    <source>
        <dbReference type="SAM" id="MobiDB-lite"/>
    </source>
</evidence>
<evidence type="ECO:0000313" key="2">
    <source>
        <dbReference type="EMBL" id="GGE70387.1"/>
    </source>
</evidence>
<gene>
    <name evidence="3" type="ORF">EV200_11179</name>
    <name evidence="2" type="ORF">GCM10011413_41350</name>
</gene>
<organism evidence="3 4">
    <name type="scientific">Pedobacter psychrotolerans</name>
    <dbReference type="NCBI Taxonomy" id="1843235"/>
    <lineage>
        <taxon>Bacteria</taxon>
        <taxon>Pseudomonadati</taxon>
        <taxon>Bacteroidota</taxon>
        <taxon>Sphingobacteriia</taxon>
        <taxon>Sphingobacteriales</taxon>
        <taxon>Sphingobacteriaceae</taxon>
        <taxon>Pedobacter</taxon>
    </lineage>
</organism>
<evidence type="ECO:0000313" key="3">
    <source>
        <dbReference type="EMBL" id="TCO18741.1"/>
    </source>
</evidence>
<dbReference type="Proteomes" id="UP000295684">
    <property type="component" value="Unassembled WGS sequence"/>
</dbReference>